<gene>
    <name evidence="1" type="ORF">H7U19_08970</name>
</gene>
<sequence length="240" mass="28129">MNSKYKEWRDEILGFFKPKNRTDESEKIYSPSGNFYLIISSYKTGENTWEYSRGIIKNSKNDKVIADVKRNYSHFWYSWIQHANGNEYLLCGEDYQGQTVVNLTKGITQNYFPESGFDGHGFCWVNAMPSKDSQVLAVEGCYWACPYDVVFFDFKNPDKLPYKELKRIQDIGEIKGWNDNDDFIADREIEIRKSDSKPYDELTDEEQEILDNDSNLIDYKKVIVEIGIEKIKTMPNNGYK</sequence>
<organism evidence="1 2">
    <name type="scientific">Hyunsoonleella aquatilis</name>
    <dbReference type="NCBI Taxonomy" id="2762758"/>
    <lineage>
        <taxon>Bacteria</taxon>
        <taxon>Pseudomonadati</taxon>
        <taxon>Bacteroidota</taxon>
        <taxon>Flavobacteriia</taxon>
        <taxon>Flavobacteriales</taxon>
        <taxon>Flavobacteriaceae</taxon>
    </lineage>
</organism>
<dbReference type="AlphaFoldDB" id="A0A923HE46"/>
<dbReference type="RefSeq" id="WP_186561571.1">
    <property type="nucleotide sequence ID" value="NZ_JACNMF010000003.1"/>
</dbReference>
<evidence type="ECO:0000313" key="2">
    <source>
        <dbReference type="Proteomes" id="UP000656244"/>
    </source>
</evidence>
<reference evidence="1" key="1">
    <citation type="submission" date="2020-08" db="EMBL/GenBank/DDBJ databases">
        <title>Hyunsoonleella sp. strain SJ7 genome sequencing and assembly.</title>
        <authorList>
            <person name="Kim I."/>
        </authorList>
    </citation>
    <scope>NUCLEOTIDE SEQUENCE</scope>
    <source>
        <strain evidence="1">SJ7</strain>
    </source>
</reference>
<name>A0A923HE46_9FLAO</name>
<accession>A0A923HE46</accession>
<dbReference type="Proteomes" id="UP000656244">
    <property type="component" value="Unassembled WGS sequence"/>
</dbReference>
<dbReference type="EMBL" id="JACNMF010000003">
    <property type="protein sequence ID" value="MBC3758533.1"/>
    <property type="molecule type" value="Genomic_DNA"/>
</dbReference>
<protein>
    <submittedName>
        <fullName evidence="1">Uncharacterized protein</fullName>
    </submittedName>
</protein>
<keyword evidence="2" id="KW-1185">Reference proteome</keyword>
<evidence type="ECO:0000313" key="1">
    <source>
        <dbReference type="EMBL" id="MBC3758533.1"/>
    </source>
</evidence>
<comment type="caution">
    <text evidence="1">The sequence shown here is derived from an EMBL/GenBank/DDBJ whole genome shotgun (WGS) entry which is preliminary data.</text>
</comment>
<proteinExistence type="predicted"/>